<dbReference type="InterPro" id="IPR020846">
    <property type="entry name" value="MFS_dom"/>
</dbReference>
<evidence type="ECO:0000256" key="2">
    <source>
        <dbReference type="ARBA" id="ARBA00022448"/>
    </source>
</evidence>
<feature type="transmembrane region" description="Helical" evidence="6">
    <location>
        <begin position="292"/>
        <end position="311"/>
    </location>
</feature>
<evidence type="ECO:0000256" key="6">
    <source>
        <dbReference type="SAM" id="Phobius"/>
    </source>
</evidence>
<dbReference type="GO" id="GO:0022857">
    <property type="term" value="F:transmembrane transporter activity"/>
    <property type="evidence" value="ECO:0007669"/>
    <property type="project" value="InterPro"/>
</dbReference>
<gene>
    <name evidence="8" type="ORF">EV702DRAFT_970469</name>
</gene>
<dbReference type="Pfam" id="PF07690">
    <property type="entry name" value="MFS_1"/>
    <property type="match status" value="1"/>
</dbReference>
<feature type="transmembrane region" description="Helical" evidence="6">
    <location>
        <begin position="230"/>
        <end position="252"/>
    </location>
</feature>
<keyword evidence="3 6" id="KW-0812">Transmembrane</keyword>
<keyword evidence="5 6" id="KW-0472">Membrane</keyword>
<sequence length="545" mass="58470">MDSSLANKSPITSDCDAELVVQRPTPSNTRRYTLLLIFCITQFLYTLTNSALFSAIPSLVRKFGFTKSQSVWIISAYQLTFASFLLMSGKISDIYSPKYTFLTGKFILGVISIGLGFVSDGILFLALRALSGIAASLTIPSALALLVGLFPEPRHQAVAIAAFGAWGAIGIVLGLITGAFFVEYVSWSWVFWFVSTVIIPTTLISAVLIPSQNESVVRKSGFTKFRSLDITGISILTVTVILFIFAVTTGSVTGWGSAMTLAPLAISIATTAVFFYWEALQPIECAAVPSSTWFIPNFSVLFGTALLPYFWWANIFTTYVSLWQDVYQWSAMSSAVHMLPIGITAFVFSFANRVKGLSSMSAKWPILCGALMMMTALVLFAFADGPDKYWPLVFPGFIIGSAGAMLANISANIAIFRATPPSMAGTVGAIFNCGLQLGSAVGLAAVSSIQASVQNRNGGPSNYEGQSAGFWFMLACISIAALAVLVFYRTNTAQNRVEGKDVCGGSEAHFSDIARGDGFRSEGEVKVESLDATKENTPNCVLPAP</sequence>
<name>A0A9P6ZUJ5_9AGAM</name>
<organism evidence="8 9">
    <name type="scientific">Suillus placidus</name>
    <dbReference type="NCBI Taxonomy" id="48579"/>
    <lineage>
        <taxon>Eukaryota</taxon>
        <taxon>Fungi</taxon>
        <taxon>Dikarya</taxon>
        <taxon>Basidiomycota</taxon>
        <taxon>Agaricomycotina</taxon>
        <taxon>Agaricomycetes</taxon>
        <taxon>Agaricomycetidae</taxon>
        <taxon>Boletales</taxon>
        <taxon>Suillineae</taxon>
        <taxon>Suillaceae</taxon>
        <taxon>Suillus</taxon>
    </lineage>
</organism>
<feature type="transmembrane region" description="Helical" evidence="6">
    <location>
        <begin position="99"/>
        <end position="119"/>
    </location>
</feature>
<dbReference type="PROSITE" id="PS50850">
    <property type="entry name" value="MFS"/>
    <property type="match status" value="1"/>
</dbReference>
<feature type="transmembrane region" description="Helical" evidence="6">
    <location>
        <begin position="258"/>
        <end position="280"/>
    </location>
</feature>
<dbReference type="PANTHER" id="PTHR42718">
    <property type="entry name" value="MAJOR FACILITATOR SUPERFAMILY MULTIDRUG TRANSPORTER MFSC"/>
    <property type="match status" value="1"/>
</dbReference>
<feature type="transmembrane region" description="Helical" evidence="6">
    <location>
        <begin position="187"/>
        <end position="209"/>
    </location>
</feature>
<dbReference type="AlphaFoldDB" id="A0A9P6ZUJ5"/>
<feature type="transmembrane region" description="Helical" evidence="6">
    <location>
        <begin position="427"/>
        <end position="449"/>
    </location>
</feature>
<dbReference type="Proteomes" id="UP000714275">
    <property type="component" value="Unassembled WGS sequence"/>
</dbReference>
<dbReference type="Gene3D" id="1.20.1250.20">
    <property type="entry name" value="MFS general substrate transporter like domains"/>
    <property type="match status" value="2"/>
</dbReference>
<evidence type="ECO:0000256" key="3">
    <source>
        <dbReference type="ARBA" id="ARBA00022692"/>
    </source>
</evidence>
<comment type="subcellular location">
    <subcellularLocation>
        <location evidence="1">Membrane</location>
        <topology evidence="1">Multi-pass membrane protein</topology>
    </subcellularLocation>
</comment>
<dbReference type="GO" id="GO:0016020">
    <property type="term" value="C:membrane"/>
    <property type="evidence" value="ECO:0007669"/>
    <property type="project" value="UniProtKB-SubCell"/>
</dbReference>
<evidence type="ECO:0000259" key="7">
    <source>
        <dbReference type="PROSITE" id="PS50850"/>
    </source>
</evidence>
<proteinExistence type="predicted"/>
<evidence type="ECO:0000313" key="9">
    <source>
        <dbReference type="Proteomes" id="UP000714275"/>
    </source>
</evidence>
<keyword evidence="4 6" id="KW-1133">Transmembrane helix</keyword>
<feature type="transmembrane region" description="Helical" evidence="6">
    <location>
        <begin position="389"/>
        <end position="415"/>
    </location>
</feature>
<feature type="transmembrane region" description="Helical" evidence="6">
    <location>
        <begin position="69"/>
        <end position="87"/>
    </location>
</feature>
<keyword evidence="2" id="KW-0813">Transport</keyword>
<feature type="transmembrane region" description="Helical" evidence="6">
    <location>
        <begin position="157"/>
        <end position="181"/>
    </location>
</feature>
<dbReference type="SUPFAM" id="SSF103473">
    <property type="entry name" value="MFS general substrate transporter"/>
    <property type="match status" value="1"/>
</dbReference>
<protein>
    <submittedName>
        <fullName evidence="8">MFS general substrate transporter</fullName>
    </submittedName>
</protein>
<evidence type="ECO:0000313" key="8">
    <source>
        <dbReference type="EMBL" id="KAG1777038.1"/>
    </source>
</evidence>
<comment type="caution">
    <text evidence="8">The sequence shown here is derived from an EMBL/GenBank/DDBJ whole genome shotgun (WGS) entry which is preliminary data.</text>
</comment>
<dbReference type="InterPro" id="IPR011701">
    <property type="entry name" value="MFS"/>
</dbReference>
<feature type="transmembrane region" description="Helical" evidence="6">
    <location>
        <begin position="331"/>
        <end position="352"/>
    </location>
</feature>
<feature type="transmembrane region" description="Helical" evidence="6">
    <location>
        <begin position="32"/>
        <end position="57"/>
    </location>
</feature>
<feature type="domain" description="Major facilitator superfamily (MFS) profile" evidence="7">
    <location>
        <begin position="34"/>
        <end position="492"/>
    </location>
</feature>
<evidence type="ECO:0000256" key="4">
    <source>
        <dbReference type="ARBA" id="ARBA00022989"/>
    </source>
</evidence>
<dbReference type="InterPro" id="IPR036259">
    <property type="entry name" value="MFS_trans_sf"/>
</dbReference>
<feature type="transmembrane region" description="Helical" evidence="6">
    <location>
        <begin position="125"/>
        <end position="150"/>
    </location>
</feature>
<evidence type="ECO:0000256" key="1">
    <source>
        <dbReference type="ARBA" id="ARBA00004141"/>
    </source>
</evidence>
<feature type="transmembrane region" description="Helical" evidence="6">
    <location>
        <begin position="469"/>
        <end position="488"/>
    </location>
</feature>
<dbReference type="EMBL" id="JABBWD010000023">
    <property type="protein sequence ID" value="KAG1777038.1"/>
    <property type="molecule type" value="Genomic_DNA"/>
</dbReference>
<dbReference type="OrthoDB" id="440755at2759"/>
<evidence type="ECO:0000256" key="5">
    <source>
        <dbReference type="ARBA" id="ARBA00023136"/>
    </source>
</evidence>
<feature type="transmembrane region" description="Helical" evidence="6">
    <location>
        <begin position="364"/>
        <end position="383"/>
    </location>
</feature>
<keyword evidence="9" id="KW-1185">Reference proteome</keyword>
<reference evidence="8" key="1">
    <citation type="journal article" date="2020" name="New Phytol.">
        <title>Comparative genomics reveals dynamic genome evolution in host specialist ectomycorrhizal fungi.</title>
        <authorList>
            <person name="Lofgren L.A."/>
            <person name="Nguyen N.H."/>
            <person name="Vilgalys R."/>
            <person name="Ruytinx J."/>
            <person name="Liao H.L."/>
            <person name="Branco S."/>
            <person name="Kuo A."/>
            <person name="LaButti K."/>
            <person name="Lipzen A."/>
            <person name="Andreopoulos W."/>
            <person name="Pangilinan J."/>
            <person name="Riley R."/>
            <person name="Hundley H."/>
            <person name="Na H."/>
            <person name="Barry K."/>
            <person name="Grigoriev I.V."/>
            <person name="Stajich J.E."/>
            <person name="Kennedy P.G."/>
        </authorList>
    </citation>
    <scope>NUCLEOTIDE SEQUENCE</scope>
    <source>
        <strain evidence="8">DOB743</strain>
    </source>
</reference>
<dbReference type="PANTHER" id="PTHR42718:SF9">
    <property type="entry name" value="MAJOR FACILITATOR SUPERFAMILY MULTIDRUG TRANSPORTER MFSC"/>
    <property type="match status" value="1"/>
</dbReference>
<accession>A0A9P6ZUJ5</accession>